<dbReference type="PANTHER" id="PTHR43591">
    <property type="entry name" value="METHYLTRANSFERASE"/>
    <property type="match status" value="1"/>
</dbReference>
<dbReference type="RefSeq" id="WP_378270229.1">
    <property type="nucleotide sequence ID" value="NZ_JBHUKR010000022.1"/>
</dbReference>
<keyword evidence="1" id="KW-0489">Methyltransferase</keyword>
<evidence type="ECO:0000313" key="2">
    <source>
        <dbReference type="Proteomes" id="UP001597417"/>
    </source>
</evidence>
<dbReference type="InterPro" id="IPR029063">
    <property type="entry name" value="SAM-dependent_MTases_sf"/>
</dbReference>
<dbReference type="SUPFAM" id="SSF53335">
    <property type="entry name" value="S-adenosyl-L-methionine-dependent methyltransferases"/>
    <property type="match status" value="1"/>
</dbReference>
<sequence>MPNGDEIRNGQRETWAGLSTSWEKWDSIIMDQLRPVGAAMIERLGIADDQRHLDIAAGTGEPGLTVATLAPRGHVVLTDLSAEMLDVATRRGSAQGVTNFETKVCSADDLPFGDTTFDSISVRFGYMFFPDLVKATAEFARVLRPGGRLCSSVWVKPEENLWTAIAMQAIGTEVELPPPDPAGPNMFRCAAPGYVSALYEAAGFHDVAEWDVEVELVTRSPAQYWEMLSEHVSLAAAALQQVGEAARERIAKAVIDKVSTYEEDGRVRVPGMARCIIGTK</sequence>
<organism evidence="1 2">
    <name type="scientific">Amycolatopsis pigmentata</name>
    <dbReference type="NCBI Taxonomy" id="450801"/>
    <lineage>
        <taxon>Bacteria</taxon>
        <taxon>Bacillati</taxon>
        <taxon>Actinomycetota</taxon>
        <taxon>Actinomycetes</taxon>
        <taxon>Pseudonocardiales</taxon>
        <taxon>Pseudonocardiaceae</taxon>
        <taxon>Amycolatopsis</taxon>
    </lineage>
</organism>
<dbReference type="Proteomes" id="UP001597417">
    <property type="component" value="Unassembled WGS sequence"/>
</dbReference>
<keyword evidence="2" id="KW-1185">Reference proteome</keyword>
<dbReference type="GO" id="GO:0032259">
    <property type="term" value="P:methylation"/>
    <property type="evidence" value="ECO:0007669"/>
    <property type="project" value="UniProtKB-KW"/>
</dbReference>
<dbReference type="EMBL" id="JBHUKR010000022">
    <property type="protein sequence ID" value="MFD2421571.1"/>
    <property type="molecule type" value="Genomic_DNA"/>
</dbReference>
<protein>
    <submittedName>
        <fullName evidence="1">Class I SAM-dependent methyltransferase</fullName>
        <ecNumber evidence="1">2.1.1.-</ecNumber>
    </submittedName>
</protein>
<gene>
    <name evidence="1" type="ORF">ACFSXZ_35095</name>
</gene>
<evidence type="ECO:0000313" key="1">
    <source>
        <dbReference type="EMBL" id="MFD2421571.1"/>
    </source>
</evidence>
<dbReference type="EC" id="2.1.1.-" evidence="1"/>
<keyword evidence="1" id="KW-0808">Transferase</keyword>
<proteinExistence type="predicted"/>
<dbReference type="Gene3D" id="3.40.50.150">
    <property type="entry name" value="Vaccinia Virus protein VP39"/>
    <property type="match status" value="1"/>
</dbReference>
<name>A0ABW5G5W6_9PSEU</name>
<dbReference type="CDD" id="cd02440">
    <property type="entry name" value="AdoMet_MTases"/>
    <property type="match status" value="1"/>
</dbReference>
<dbReference type="Pfam" id="PF01209">
    <property type="entry name" value="Ubie_methyltran"/>
    <property type="match status" value="1"/>
</dbReference>
<reference evidence="2" key="1">
    <citation type="journal article" date="2019" name="Int. J. Syst. Evol. Microbiol.">
        <title>The Global Catalogue of Microorganisms (GCM) 10K type strain sequencing project: providing services to taxonomists for standard genome sequencing and annotation.</title>
        <authorList>
            <consortium name="The Broad Institute Genomics Platform"/>
            <consortium name="The Broad Institute Genome Sequencing Center for Infectious Disease"/>
            <person name="Wu L."/>
            <person name="Ma J."/>
        </authorList>
    </citation>
    <scope>NUCLEOTIDE SEQUENCE [LARGE SCALE GENOMIC DNA]</scope>
    <source>
        <strain evidence="2">CGMCC 4.7645</strain>
    </source>
</reference>
<accession>A0ABW5G5W6</accession>
<dbReference type="GO" id="GO:0008168">
    <property type="term" value="F:methyltransferase activity"/>
    <property type="evidence" value="ECO:0007669"/>
    <property type="project" value="UniProtKB-KW"/>
</dbReference>
<comment type="caution">
    <text evidence="1">The sequence shown here is derived from an EMBL/GenBank/DDBJ whole genome shotgun (WGS) entry which is preliminary data.</text>
</comment>